<dbReference type="InterPro" id="IPR005720">
    <property type="entry name" value="Dihydroorotate_DH_cat"/>
</dbReference>
<evidence type="ECO:0000256" key="7">
    <source>
        <dbReference type="ARBA" id="ARBA00022643"/>
    </source>
</evidence>
<comment type="subunit">
    <text evidence="4">Heterotetramer of 2 PyrK and 2 PyrD type B subunits.</text>
</comment>
<keyword evidence="8 10" id="KW-0665">Pyrimidine biosynthesis</keyword>
<dbReference type="HAMAP" id="MF_00224">
    <property type="entry name" value="DHO_dh_type1"/>
    <property type="match status" value="1"/>
</dbReference>
<gene>
    <name evidence="10" type="primary">pyrD</name>
    <name evidence="12" type="ordered locus">Arcpr_0420</name>
</gene>
<keyword evidence="5 10" id="KW-0963">Cytoplasm</keyword>
<feature type="binding site" evidence="10">
    <location>
        <begin position="183"/>
        <end position="184"/>
    </location>
    <ligand>
        <name>substrate</name>
    </ligand>
</feature>
<evidence type="ECO:0000256" key="1">
    <source>
        <dbReference type="ARBA" id="ARBA00004496"/>
    </source>
</evidence>
<dbReference type="Pfam" id="PF01180">
    <property type="entry name" value="DHO_dh"/>
    <property type="match status" value="1"/>
</dbReference>
<accession>D2RGR3</accession>
<dbReference type="InterPro" id="IPR012135">
    <property type="entry name" value="Dihydroorotate_DH_1_2"/>
</dbReference>
<feature type="binding site" evidence="10">
    <location>
        <position position="119"/>
    </location>
    <ligand>
        <name>substrate</name>
    </ligand>
</feature>
<reference evidence="12 13" key="1">
    <citation type="journal article" date="2010" name="Stand. Genomic Sci.">
        <title>Complete genome sequence of Archaeoglobus profundus type strain (AV18).</title>
        <authorList>
            <person name="von Jan M."/>
            <person name="Lapidus A."/>
            <person name="Del Rio T.G."/>
            <person name="Copeland A."/>
            <person name="Tice H."/>
            <person name="Cheng J.F."/>
            <person name="Lucas S."/>
            <person name="Chen F."/>
            <person name="Nolan M."/>
            <person name="Goodwin L."/>
            <person name="Han C."/>
            <person name="Pitluck S."/>
            <person name="Liolios K."/>
            <person name="Ivanova N."/>
            <person name="Mavromatis K."/>
            <person name="Ovchinnikova G."/>
            <person name="Chertkov O."/>
            <person name="Pati A."/>
            <person name="Chen A."/>
            <person name="Palaniappan K."/>
            <person name="Land M."/>
            <person name="Hauser L."/>
            <person name="Chang Y.J."/>
            <person name="Jeffries C.D."/>
            <person name="Saunders E."/>
            <person name="Brettin T."/>
            <person name="Detter J.C."/>
            <person name="Chain P."/>
            <person name="Eichinger K."/>
            <person name="Huber H."/>
            <person name="Spring S."/>
            <person name="Rohde M."/>
            <person name="Goker M."/>
            <person name="Wirth R."/>
            <person name="Woyke T."/>
            <person name="Bristow J."/>
            <person name="Eisen J.A."/>
            <person name="Markowitz V."/>
            <person name="Hugenholtz P."/>
            <person name="Kyrpides N.C."/>
            <person name="Klenk H.P."/>
        </authorList>
    </citation>
    <scope>NUCLEOTIDE SEQUENCE [LARGE SCALE GENOMIC DNA]</scope>
    <source>
        <strain evidence="13">DSM 5631 / JCM 9629 / NBRC 100127 / Av18</strain>
    </source>
</reference>
<dbReference type="UniPathway" id="UPA00070"/>
<dbReference type="PIRSF" id="PIRSF000164">
    <property type="entry name" value="DHO_oxidase"/>
    <property type="match status" value="1"/>
</dbReference>
<dbReference type="NCBIfam" id="TIGR01037">
    <property type="entry name" value="pyrD_sub1_fam"/>
    <property type="match status" value="1"/>
</dbReference>
<evidence type="ECO:0000259" key="11">
    <source>
        <dbReference type="Pfam" id="PF01180"/>
    </source>
</evidence>
<comment type="cofactor">
    <cofactor evidence="10">
        <name>FMN</name>
        <dbReference type="ChEBI" id="CHEBI:58210"/>
    </cofactor>
    <text evidence="10">Binds 1 FMN per subunit.</text>
</comment>
<keyword evidence="9 10" id="KW-0560">Oxidoreductase</keyword>
<dbReference type="AlphaFoldDB" id="D2RGR3"/>
<dbReference type="FunFam" id="3.20.20.70:FF:000027">
    <property type="entry name" value="Dihydropyrimidine dehydrogenase [NADP(+)]"/>
    <property type="match status" value="1"/>
</dbReference>
<feature type="domain" description="Dihydroorotate dehydrogenase catalytic" evidence="11">
    <location>
        <begin position="1"/>
        <end position="277"/>
    </location>
</feature>
<dbReference type="NCBIfam" id="NF005574">
    <property type="entry name" value="PRK07259.1"/>
    <property type="match status" value="1"/>
</dbReference>
<evidence type="ECO:0000256" key="4">
    <source>
        <dbReference type="ARBA" id="ARBA00011669"/>
    </source>
</evidence>
<feature type="binding site" evidence="10">
    <location>
        <position position="182"/>
    </location>
    <ligand>
        <name>FMN</name>
        <dbReference type="ChEBI" id="CHEBI:58210"/>
    </ligand>
</feature>
<dbReference type="PROSITE" id="PS00912">
    <property type="entry name" value="DHODEHASE_2"/>
    <property type="match status" value="1"/>
</dbReference>
<dbReference type="EMBL" id="CP001857">
    <property type="protein sequence ID" value="ADB57488.1"/>
    <property type="molecule type" value="Genomic_DNA"/>
</dbReference>
<feature type="binding site" evidence="10">
    <location>
        <position position="19"/>
    </location>
    <ligand>
        <name>FMN</name>
        <dbReference type="ChEBI" id="CHEBI:58210"/>
    </ligand>
</feature>
<dbReference type="InterPro" id="IPR033888">
    <property type="entry name" value="DHOD_1B"/>
</dbReference>
<sequence>MLEVELSNLRLRNPIMLASGILGSHAGSLNRIAEHAGAVVTKSVGLEGREGYKNPCVISWECGILNAVGLASPPAKEFARELKMFNGACPLIVSFFGSNPEEFAELVKIFDFANAFELNLSCPHAKGLGLEIGRDFDLVYEIIRAVKRNTDKPVFAKVSANLDYVELAKVCESAKADGIVAINTVRGMAIDIVSKRPILSNVSGGVSGKAIKPIALKCVWDIYEEVSIPVIGCGGISNWKDVVEFALAGARAVQIGSAFYYSYDVIKNILEGLESYLRINGVSFDELVGLAHKR</sequence>
<feature type="binding site" evidence="10">
    <location>
        <position position="208"/>
    </location>
    <ligand>
        <name>FMN</name>
        <dbReference type="ChEBI" id="CHEBI:58210"/>
    </ligand>
</feature>
<comment type="caution">
    <text evidence="10">Lacks conserved residue(s) required for the propagation of feature annotation.</text>
</comment>
<dbReference type="STRING" id="572546.Arcpr_0420"/>
<dbReference type="InterPro" id="IPR013785">
    <property type="entry name" value="Aldolase_TIM"/>
</dbReference>
<dbReference type="PaxDb" id="572546-Arcpr_0420"/>
<evidence type="ECO:0000256" key="2">
    <source>
        <dbReference type="ARBA" id="ARBA00004725"/>
    </source>
</evidence>
<feature type="binding site" evidence="10">
    <location>
        <position position="119"/>
    </location>
    <ligand>
        <name>FMN</name>
        <dbReference type="ChEBI" id="CHEBI:58210"/>
    </ligand>
</feature>
<evidence type="ECO:0000256" key="3">
    <source>
        <dbReference type="ARBA" id="ARBA00008008"/>
    </source>
</evidence>
<dbReference type="GO" id="GO:0006207">
    <property type="term" value="P:'de novo' pyrimidine nucleobase biosynthetic process"/>
    <property type="evidence" value="ECO:0007669"/>
    <property type="project" value="InterPro"/>
</dbReference>
<name>D2RGR3_ARCPA</name>
<protein>
    <recommendedName>
        <fullName evidence="10">Dihydroorotate dehydrogenase</fullName>
        <shortName evidence="10">DHOD</shortName>
        <shortName evidence="10">DHODase</shortName>
        <shortName evidence="10">DHOdehase</shortName>
        <ecNumber evidence="10">1.3.-.-</ecNumber>
    </recommendedName>
</protein>
<evidence type="ECO:0000256" key="8">
    <source>
        <dbReference type="ARBA" id="ARBA00022975"/>
    </source>
</evidence>
<dbReference type="HOGENOM" id="CLU_042042_0_1_2"/>
<dbReference type="Proteomes" id="UP000001901">
    <property type="component" value="Chromosome"/>
</dbReference>
<dbReference type="OrthoDB" id="36608at2157"/>
<organism evidence="12 13">
    <name type="scientific">Archaeoglobus profundus (strain DSM 5631 / JCM 9629 / NBRC 100127 / Av18)</name>
    <dbReference type="NCBI Taxonomy" id="572546"/>
    <lineage>
        <taxon>Archaea</taxon>
        <taxon>Methanobacteriati</taxon>
        <taxon>Methanobacteriota</taxon>
        <taxon>Archaeoglobi</taxon>
        <taxon>Archaeoglobales</taxon>
        <taxon>Archaeoglobaceae</taxon>
        <taxon>Archaeoglobus</taxon>
    </lineage>
</organism>
<dbReference type="CDD" id="cd04740">
    <property type="entry name" value="DHOD_1B_like"/>
    <property type="match status" value="1"/>
</dbReference>
<evidence type="ECO:0000313" key="13">
    <source>
        <dbReference type="Proteomes" id="UP000001901"/>
    </source>
</evidence>
<comment type="similarity">
    <text evidence="3 10">Belongs to the dihydroorotate dehydrogenase family. Type 1 subfamily.</text>
</comment>
<dbReference type="InterPro" id="IPR050074">
    <property type="entry name" value="DHO_dehydrogenase"/>
</dbReference>
<dbReference type="GO" id="GO:0004152">
    <property type="term" value="F:dihydroorotate dehydrogenase activity"/>
    <property type="evidence" value="ECO:0007669"/>
    <property type="project" value="UniProtKB-UniRule"/>
</dbReference>
<dbReference type="RefSeq" id="WP_012939824.1">
    <property type="nucleotide sequence ID" value="NC_013741.1"/>
</dbReference>
<comment type="subcellular location">
    <subcellularLocation>
        <location evidence="1 10">Cytoplasm</location>
    </subcellularLocation>
</comment>
<keyword evidence="7 10" id="KW-0288">FMN</keyword>
<dbReference type="Gene3D" id="3.20.20.70">
    <property type="entry name" value="Aldolase class I"/>
    <property type="match status" value="1"/>
</dbReference>
<feature type="binding site" evidence="10">
    <location>
        <position position="42"/>
    </location>
    <ligand>
        <name>substrate</name>
    </ligand>
</feature>
<keyword evidence="13" id="KW-1185">Reference proteome</keyword>
<feature type="binding site" evidence="10">
    <location>
        <begin position="256"/>
        <end position="257"/>
    </location>
    <ligand>
        <name>FMN</name>
        <dbReference type="ChEBI" id="CHEBI:58210"/>
    </ligand>
</feature>
<dbReference type="EC" id="1.3.-.-" evidence="10"/>
<dbReference type="PANTHER" id="PTHR48109">
    <property type="entry name" value="DIHYDROOROTATE DEHYDROGENASE (QUINONE), MITOCHONDRIAL-RELATED"/>
    <property type="match status" value="1"/>
</dbReference>
<dbReference type="KEGG" id="apo:Arcpr_0420"/>
<evidence type="ECO:0000313" key="12">
    <source>
        <dbReference type="EMBL" id="ADB57488.1"/>
    </source>
</evidence>
<evidence type="ECO:0000256" key="6">
    <source>
        <dbReference type="ARBA" id="ARBA00022630"/>
    </source>
</evidence>
<comment type="function">
    <text evidence="10">Catalyzes the conversion of dihydroorotate to orotate.</text>
</comment>
<feature type="binding site" evidence="10">
    <location>
        <begin position="234"/>
        <end position="235"/>
    </location>
    <ligand>
        <name>FMN</name>
        <dbReference type="ChEBI" id="CHEBI:58210"/>
    </ligand>
</feature>
<dbReference type="GeneID" id="8739078"/>
<proteinExistence type="inferred from homology"/>
<comment type="catalytic activity">
    <reaction evidence="10">
        <text>(S)-dihydroorotate + A = orotate + AH2</text>
        <dbReference type="Rhea" id="RHEA:18073"/>
        <dbReference type="ChEBI" id="CHEBI:13193"/>
        <dbReference type="ChEBI" id="CHEBI:17499"/>
        <dbReference type="ChEBI" id="CHEBI:30839"/>
        <dbReference type="ChEBI" id="CHEBI:30864"/>
    </reaction>
</comment>
<dbReference type="InterPro" id="IPR001295">
    <property type="entry name" value="Dihydroorotate_DH_CS"/>
</dbReference>
<dbReference type="InterPro" id="IPR049622">
    <property type="entry name" value="Dihydroorotate_DH_I"/>
</dbReference>
<feature type="active site" description="Nucleophile" evidence="10">
    <location>
        <position position="122"/>
    </location>
</feature>
<feature type="binding site" evidence="10">
    <location>
        <position position="157"/>
    </location>
    <ligand>
        <name>FMN</name>
        <dbReference type="ChEBI" id="CHEBI:58210"/>
    </ligand>
</feature>
<evidence type="ECO:0000256" key="10">
    <source>
        <dbReference type="HAMAP-Rule" id="MF_00224"/>
    </source>
</evidence>
<dbReference type="SUPFAM" id="SSF51395">
    <property type="entry name" value="FMN-linked oxidoreductases"/>
    <property type="match status" value="1"/>
</dbReference>
<dbReference type="PANTHER" id="PTHR48109:SF1">
    <property type="entry name" value="DIHYDROOROTATE DEHYDROGENASE (FUMARATE)"/>
    <property type="match status" value="1"/>
</dbReference>
<comment type="pathway">
    <text evidence="2 10">Pyrimidine metabolism; UMP biosynthesis via de novo pathway.</text>
</comment>
<dbReference type="GO" id="GO:0005737">
    <property type="term" value="C:cytoplasm"/>
    <property type="evidence" value="ECO:0007669"/>
    <property type="project" value="UniProtKB-SubCell"/>
</dbReference>
<evidence type="ECO:0000256" key="9">
    <source>
        <dbReference type="ARBA" id="ARBA00023002"/>
    </source>
</evidence>
<dbReference type="InterPro" id="IPR024920">
    <property type="entry name" value="Dihydroorotate_DH_1"/>
</dbReference>
<feature type="binding site" evidence="10">
    <location>
        <begin position="66"/>
        <end position="70"/>
    </location>
    <ligand>
        <name>substrate</name>
    </ligand>
</feature>
<feature type="binding site" evidence="10">
    <location>
        <begin position="42"/>
        <end position="43"/>
    </location>
    <ligand>
        <name>FMN</name>
        <dbReference type="ChEBI" id="CHEBI:58210"/>
    </ligand>
</feature>
<dbReference type="eggNOG" id="arCOG00603">
    <property type="taxonomic scope" value="Archaea"/>
</dbReference>
<keyword evidence="6 10" id="KW-0285">Flavoprotein</keyword>
<evidence type="ECO:0000256" key="5">
    <source>
        <dbReference type="ARBA" id="ARBA00022490"/>
    </source>
</evidence>
<dbReference type="GO" id="GO:0044205">
    <property type="term" value="P:'de novo' UMP biosynthetic process"/>
    <property type="evidence" value="ECO:0007669"/>
    <property type="project" value="UniProtKB-UniRule"/>
</dbReference>